<protein>
    <recommendedName>
        <fullName evidence="3">Sema domain-containing protein</fullName>
    </recommendedName>
</protein>
<dbReference type="GO" id="GO:0045499">
    <property type="term" value="F:chemorepellent activity"/>
    <property type="evidence" value="ECO:0007669"/>
    <property type="project" value="TreeGrafter"/>
</dbReference>
<dbReference type="InterPro" id="IPR015943">
    <property type="entry name" value="WD40/YVTN_repeat-like_dom_sf"/>
</dbReference>
<sequence length="139" mass="15684">MAGISVFEPLSTLLRVPNCLSIILHRIEWHSSGAHRELCYLKGKSEDDCQNYVRVLAKIAPNKLLICGTNAYKLALQALPLQREYTASCSRKPRALLRMAVDPPLHAHPLLPLPFPRFIWTASHTRPLIISRHITSVEV</sequence>
<dbReference type="GO" id="GO:0007411">
    <property type="term" value="P:axon guidance"/>
    <property type="evidence" value="ECO:0007669"/>
    <property type="project" value="TreeGrafter"/>
</dbReference>
<dbReference type="InterPro" id="IPR036352">
    <property type="entry name" value="Semap_dom_sf"/>
</dbReference>
<comment type="caution">
    <text evidence="2">Lacks conserved residue(s) required for the propagation of feature annotation.</text>
</comment>
<dbReference type="GO" id="GO:0030335">
    <property type="term" value="P:positive regulation of cell migration"/>
    <property type="evidence" value="ECO:0007669"/>
    <property type="project" value="TreeGrafter"/>
</dbReference>
<evidence type="ECO:0000256" key="1">
    <source>
        <dbReference type="ARBA" id="ARBA00022782"/>
    </source>
</evidence>
<gene>
    <name evidence="4" type="ORF">TCEB3V08_LOCUS192</name>
</gene>
<evidence type="ECO:0000256" key="2">
    <source>
        <dbReference type="PROSITE-ProRule" id="PRU00352"/>
    </source>
</evidence>
<evidence type="ECO:0000259" key="3">
    <source>
        <dbReference type="PROSITE" id="PS51004"/>
    </source>
</evidence>
<dbReference type="InterPro" id="IPR027231">
    <property type="entry name" value="Semaphorin"/>
</dbReference>
<dbReference type="SUPFAM" id="SSF101912">
    <property type="entry name" value="Sema domain"/>
    <property type="match status" value="1"/>
</dbReference>
<organism evidence="4">
    <name type="scientific">Timema cristinae</name>
    <name type="common">Walking stick</name>
    <dbReference type="NCBI Taxonomy" id="61476"/>
    <lineage>
        <taxon>Eukaryota</taxon>
        <taxon>Metazoa</taxon>
        <taxon>Ecdysozoa</taxon>
        <taxon>Arthropoda</taxon>
        <taxon>Hexapoda</taxon>
        <taxon>Insecta</taxon>
        <taxon>Pterygota</taxon>
        <taxon>Neoptera</taxon>
        <taxon>Polyneoptera</taxon>
        <taxon>Phasmatodea</taxon>
        <taxon>Timematodea</taxon>
        <taxon>Timematoidea</taxon>
        <taxon>Timematidae</taxon>
        <taxon>Timema</taxon>
    </lineage>
</organism>
<dbReference type="InterPro" id="IPR001627">
    <property type="entry name" value="Semap_dom"/>
</dbReference>
<dbReference type="GO" id="GO:0071526">
    <property type="term" value="P:semaphorin-plexin signaling pathway"/>
    <property type="evidence" value="ECO:0007669"/>
    <property type="project" value="TreeGrafter"/>
</dbReference>
<dbReference type="PANTHER" id="PTHR11036">
    <property type="entry name" value="SEMAPHORIN"/>
    <property type="match status" value="1"/>
</dbReference>
<dbReference type="Gene3D" id="2.130.10.10">
    <property type="entry name" value="YVTN repeat-like/Quinoprotein amine dehydrogenase"/>
    <property type="match status" value="1"/>
</dbReference>
<reference evidence="4" key="1">
    <citation type="submission" date="2020-11" db="EMBL/GenBank/DDBJ databases">
        <authorList>
            <person name="Tran Van P."/>
        </authorList>
    </citation>
    <scope>NUCLEOTIDE SEQUENCE</scope>
</reference>
<accession>A0A7R9CAN3</accession>
<dbReference type="AlphaFoldDB" id="A0A7R9CAN3"/>
<dbReference type="GO" id="GO:0005886">
    <property type="term" value="C:plasma membrane"/>
    <property type="evidence" value="ECO:0007669"/>
    <property type="project" value="TreeGrafter"/>
</dbReference>
<evidence type="ECO:0000313" key="4">
    <source>
        <dbReference type="EMBL" id="CAD7392157.1"/>
    </source>
</evidence>
<dbReference type="PANTHER" id="PTHR11036:SF131">
    <property type="entry name" value="MIP07328P"/>
    <property type="match status" value="1"/>
</dbReference>
<name>A0A7R9CAN3_TIMCR</name>
<dbReference type="GO" id="GO:0030215">
    <property type="term" value="F:semaphorin receptor binding"/>
    <property type="evidence" value="ECO:0007669"/>
    <property type="project" value="InterPro"/>
</dbReference>
<keyword evidence="1" id="KW-0221">Differentiation</keyword>
<proteinExistence type="predicted"/>
<dbReference type="PROSITE" id="PS51004">
    <property type="entry name" value="SEMA"/>
    <property type="match status" value="1"/>
</dbReference>
<dbReference type="EMBL" id="OC316499">
    <property type="protein sequence ID" value="CAD7392157.1"/>
    <property type="molecule type" value="Genomic_DNA"/>
</dbReference>
<feature type="domain" description="Sema" evidence="3">
    <location>
        <begin position="1"/>
        <end position="139"/>
    </location>
</feature>